<name>A0A0F9NLN0_9ZZZZ</name>
<dbReference type="GO" id="GO:0008839">
    <property type="term" value="F:4-hydroxy-tetrahydrodipicolinate reductase"/>
    <property type="evidence" value="ECO:0007669"/>
    <property type="project" value="InterPro"/>
</dbReference>
<keyword evidence="2" id="KW-0560">Oxidoreductase</keyword>
<evidence type="ECO:0000313" key="5">
    <source>
        <dbReference type="EMBL" id="KKN18794.1"/>
    </source>
</evidence>
<evidence type="ECO:0000256" key="1">
    <source>
        <dbReference type="ARBA" id="ARBA00022857"/>
    </source>
</evidence>
<dbReference type="Gene3D" id="3.40.50.720">
    <property type="entry name" value="NAD(P)-binding Rossmann-like Domain"/>
    <property type="match status" value="1"/>
</dbReference>
<sequence>MSEKFDVVQVGLGPMGRLITNLILKRKNLNLKGVVDIDPELNGKKLSELHDIEQGSEILVESDLDTILSTVKADVVIVATSSSLEKISPLIKQAIKSRSNVISICEELSYPFQYFPKLSEELDTLAKTNSVTIIGTGINPGYLMDLLPIVITAPCQAVESIKVKRMMNSAKRRVPFQLKIGTGLTPKEFHHKISQNEITGHVGLIQSIHMIVAALGIEYDEIVEFPPREITTEKDFTTSYGEKVPRGYVCGLQSKAIAKKDKKEVILLDFTAYAGEQEEYDSIIIEGIPSLHQKIIGGVHGDVGTSAMVVNLIPHVINAKSGLLTMKDLPVPCNTANIWKN</sequence>
<reference evidence="5" key="1">
    <citation type="journal article" date="2015" name="Nature">
        <title>Complex archaea that bridge the gap between prokaryotes and eukaryotes.</title>
        <authorList>
            <person name="Spang A."/>
            <person name="Saw J.H."/>
            <person name="Jorgensen S.L."/>
            <person name="Zaremba-Niedzwiedzka K."/>
            <person name="Martijn J."/>
            <person name="Lind A.E."/>
            <person name="van Eijk R."/>
            <person name="Schleper C."/>
            <person name="Guy L."/>
            <person name="Ettema T.J."/>
        </authorList>
    </citation>
    <scope>NUCLEOTIDE SEQUENCE</scope>
</reference>
<dbReference type="InterPro" id="IPR045760">
    <property type="entry name" value="DAP_DH_C"/>
</dbReference>
<accession>A0A0F9NLN0</accession>
<protein>
    <submittedName>
        <fullName evidence="5">Uncharacterized protein</fullName>
    </submittedName>
</protein>
<dbReference type="SUPFAM" id="SSF51735">
    <property type="entry name" value="NAD(P)-binding Rossmann-fold domains"/>
    <property type="match status" value="1"/>
</dbReference>
<evidence type="ECO:0000256" key="2">
    <source>
        <dbReference type="ARBA" id="ARBA00023002"/>
    </source>
</evidence>
<dbReference type="InterPro" id="IPR036291">
    <property type="entry name" value="NAD(P)-bd_dom_sf"/>
</dbReference>
<feature type="domain" description="2,4-diaminopentanoate dehydrogenase C-terminal" evidence="4">
    <location>
        <begin position="142"/>
        <end position="334"/>
    </location>
</feature>
<evidence type="ECO:0000259" key="4">
    <source>
        <dbReference type="Pfam" id="PF19328"/>
    </source>
</evidence>
<comment type="caution">
    <text evidence="5">The sequence shown here is derived from an EMBL/GenBank/DDBJ whole genome shotgun (WGS) entry which is preliminary data.</text>
</comment>
<dbReference type="Pfam" id="PF01113">
    <property type="entry name" value="DapB_N"/>
    <property type="match status" value="1"/>
</dbReference>
<dbReference type="InterPro" id="IPR000846">
    <property type="entry name" value="DapB_N"/>
</dbReference>
<organism evidence="5">
    <name type="scientific">marine sediment metagenome</name>
    <dbReference type="NCBI Taxonomy" id="412755"/>
    <lineage>
        <taxon>unclassified sequences</taxon>
        <taxon>metagenomes</taxon>
        <taxon>ecological metagenomes</taxon>
    </lineage>
</organism>
<dbReference type="CDD" id="cd24146">
    <property type="entry name" value="nat-AmDH_N_like"/>
    <property type="match status" value="1"/>
</dbReference>
<dbReference type="EMBL" id="LAZR01003394">
    <property type="protein sequence ID" value="KKN18794.1"/>
    <property type="molecule type" value="Genomic_DNA"/>
</dbReference>
<dbReference type="Pfam" id="PF19328">
    <property type="entry name" value="DAP_DH_C"/>
    <property type="match status" value="1"/>
</dbReference>
<dbReference type="AlphaFoldDB" id="A0A0F9NLN0"/>
<keyword evidence="1" id="KW-0521">NADP</keyword>
<evidence type="ECO:0000259" key="3">
    <source>
        <dbReference type="Pfam" id="PF01113"/>
    </source>
</evidence>
<proteinExistence type="predicted"/>
<dbReference type="GO" id="GO:0009089">
    <property type="term" value="P:lysine biosynthetic process via diaminopimelate"/>
    <property type="evidence" value="ECO:0007669"/>
    <property type="project" value="InterPro"/>
</dbReference>
<gene>
    <name evidence="5" type="ORF">LCGC14_0952180</name>
</gene>
<feature type="domain" description="Dihydrodipicolinate reductase N-terminal" evidence="3">
    <location>
        <begin position="10"/>
        <end position="83"/>
    </location>
</feature>